<dbReference type="PANTHER" id="PTHR45924">
    <property type="entry name" value="FI17866P1"/>
    <property type="match status" value="1"/>
</dbReference>
<feature type="compositionally biased region" description="Low complexity" evidence="1">
    <location>
        <begin position="721"/>
        <end position="739"/>
    </location>
</feature>
<evidence type="ECO:0000313" key="2">
    <source>
        <dbReference type="EMBL" id="KAL2082632.1"/>
    </source>
</evidence>
<feature type="compositionally biased region" description="Polar residues" evidence="1">
    <location>
        <begin position="711"/>
        <end position="720"/>
    </location>
</feature>
<gene>
    <name evidence="2" type="ORF">ACEWY4_022450</name>
</gene>
<feature type="compositionally biased region" description="Low complexity" evidence="1">
    <location>
        <begin position="277"/>
        <end position="287"/>
    </location>
</feature>
<organism evidence="2 3">
    <name type="scientific">Coilia grayii</name>
    <name type="common">Gray's grenadier anchovy</name>
    <dbReference type="NCBI Taxonomy" id="363190"/>
    <lineage>
        <taxon>Eukaryota</taxon>
        <taxon>Metazoa</taxon>
        <taxon>Chordata</taxon>
        <taxon>Craniata</taxon>
        <taxon>Vertebrata</taxon>
        <taxon>Euteleostomi</taxon>
        <taxon>Actinopterygii</taxon>
        <taxon>Neopterygii</taxon>
        <taxon>Teleostei</taxon>
        <taxon>Clupei</taxon>
        <taxon>Clupeiformes</taxon>
        <taxon>Clupeoidei</taxon>
        <taxon>Engraulidae</taxon>
        <taxon>Coilinae</taxon>
        <taxon>Coilia</taxon>
    </lineage>
</organism>
<feature type="region of interest" description="Disordered" evidence="1">
    <location>
        <begin position="769"/>
        <end position="791"/>
    </location>
</feature>
<proteinExistence type="predicted"/>
<feature type="compositionally biased region" description="Polar residues" evidence="1">
    <location>
        <begin position="196"/>
        <end position="205"/>
    </location>
</feature>
<accession>A0ABD1J662</accession>
<feature type="compositionally biased region" description="Basic and acidic residues" evidence="1">
    <location>
        <begin position="512"/>
        <end position="524"/>
    </location>
</feature>
<evidence type="ECO:0000313" key="3">
    <source>
        <dbReference type="Proteomes" id="UP001591681"/>
    </source>
</evidence>
<sequence>MNTSNGTFLECTGVNVSDMIPQHADSEGALPASMRPVQPAASISTLGSSIGESEAERPSMEEDEEEEEQEEEDSLERLSPSDSEEPVSRATTSRKRGISRGEAEEEREDCFEEGSDPDDIVMEDNQDEEEEVKGENGQAEEQKEDKQTTEESSAPEEATEAILQTENSNFRSSTSERPAEEPSTHSGSPCKVPKPSDNSQSTQDVPNHKSDIRESEEMVTKATSKQEESSGHSTEEDVGGDEEEDEDEEEDQAAEAETSILPSSVLDQASTIAEHFVSSTRRSSSTTDDVRSVGCSSPCVPSRTGSLLSLGGGEAHEWSHRINSNHCSEGTGVPMSHDAYTGVDVTTLSDNVFDNSFRRRDSTLSKRDQQLIDKIKSYYDNAEYVDAGFSIKRRESLTYIPTGFVRSSVTKLNSIPSEGTEKKGTSTTASDVSQSLYSESRERFTSNETCNTLEFGKGKVSERSEHESEVSFDSVRDKTKCQLQRDVAITEEEFLPSSEMIKVWQQMEKEISRSQDDARGLPRRRDAHRIRVASPNMSRKTLLSRTSETDSTEPLMILEESDLSTITEESTSPSPVKGRGMVLGRSASLSDYPRPREMDGRLRRAPVPRVIQLRAEAEMEVPKNEPEGDDGDASQSKVFHLARKYSQRIKCTNPLVQQRSQDSEGMLGKRSLSCVLEERPERGRAKPYLSLSLDLSDMVNHQEVGFREQIGSPSPVQTPNSVTSPRVLSPSRPVSKSPLSPTPVEGFSWPDVRELRSKYTHLDRVAAGSQLPPVGRSHSVPEKMQECGPNRRSSCSSNLALSEAVAVICRSLPSRGPEGLQGRHHRTWSLDQKLSRLHLNKLHDLRSKDPSSSGGGYYISGETTMPDNKKLIVVEKVDLEPVATERASPERAAFSSPPQVATEVPWVLKEKDDTDENYVQIRSPTSREKISIMAVIDRCRAYQESEEYKLREESAAKAEQLANRSRKGKDSDKMVPSSDQLDEVLKAAIDSSRKADTSQQGVVKNLRERFLNQR</sequence>
<name>A0ABD1J662_9TELE</name>
<feature type="compositionally biased region" description="Polar residues" evidence="1">
    <location>
        <begin position="260"/>
        <end position="271"/>
    </location>
</feature>
<feature type="region of interest" description="Disordered" evidence="1">
    <location>
        <begin position="952"/>
        <end position="981"/>
    </location>
</feature>
<feature type="region of interest" description="Disordered" evidence="1">
    <location>
        <begin position="512"/>
        <end position="554"/>
    </location>
</feature>
<feature type="compositionally biased region" description="Polar residues" evidence="1">
    <location>
        <begin position="41"/>
        <end position="51"/>
    </location>
</feature>
<feature type="region of interest" description="Disordered" evidence="1">
    <location>
        <begin position="707"/>
        <end position="743"/>
    </location>
</feature>
<evidence type="ECO:0000256" key="1">
    <source>
        <dbReference type="SAM" id="MobiDB-lite"/>
    </source>
</evidence>
<feature type="compositionally biased region" description="Polar residues" evidence="1">
    <location>
        <begin position="425"/>
        <end position="438"/>
    </location>
</feature>
<keyword evidence="3" id="KW-1185">Reference proteome</keyword>
<reference evidence="2 3" key="1">
    <citation type="submission" date="2024-09" db="EMBL/GenBank/DDBJ databases">
        <title>A chromosome-level genome assembly of Gray's grenadier anchovy, Coilia grayii.</title>
        <authorList>
            <person name="Fu Z."/>
        </authorList>
    </citation>
    <scope>NUCLEOTIDE SEQUENCE [LARGE SCALE GENOMIC DNA]</scope>
    <source>
        <strain evidence="2">G4</strain>
        <tissue evidence="2">Muscle</tissue>
    </source>
</reference>
<dbReference type="Proteomes" id="UP001591681">
    <property type="component" value="Unassembled WGS sequence"/>
</dbReference>
<feature type="compositionally biased region" description="Acidic residues" evidence="1">
    <location>
        <begin position="236"/>
        <end position="254"/>
    </location>
</feature>
<feature type="compositionally biased region" description="Polar residues" evidence="1">
    <location>
        <begin position="535"/>
        <end position="546"/>
    </location>
</feature>
<feature type="compositionally biased region" description="Basic and acidic residues" evidence="1">
    <location>
        <begin position="140"/>
        <end position="149"/>
    </location>
</feature>
<dbReference type="PANTHER" id="PTHR45924:SF4">
    <property type="entry name" value="PLECKSTRIN HOMOLOGY DOMAIN-CONTAINING FAMILY G MEMBER 3"/>
    <property type="match status" value="1"/>
</dbReference>
<dbReference type="EMBL" id="JBHFQA010000019">
    <property type="protein sequence ID" value="KAL2082632.1"/>
    <property type="molecule type" value="Genomic_DNA"/>
</dbReference>
<feature type="region of interest" description="Disordered" evidence="1">
    <location>
        <begin position="20"/>
        <end position="298"/>
    </location>
</feature>
<dbReference type="AlphaFoldDB" id="A0ABD1J662"/>
<feature type="compositionally biased region" description="Acidic residues" evidence="1">
    <location>
        <begin position="103"/>
        <end position="132"/>
    </location>
</feature>
<feature type="region of interest" description="Disordered" evidence="1">
    <location>
        <begin position="414"/>
        <end position="443"/>
    </location>
</feature>
<protein>
    <submittedName>
        <fullName evidence="2">Uncharacterized protein</fullName>
    </submittedName>
</protein>
<feature type="compositionally biased region" description="Acidic residues" evidence="1">
    <location>
        <begin position="61"/>
        <end position="74"/>
    </location>
</feature>
<comment type="caution">
    <text evidence="2">The sequence shown here is derived from an EMBL/GenBank/DDBJ whole genome shotgun (WGS) entry which is preliminary data.</text>
</comment>
<feature type="compositionally biased region" description="Basic and acidic residues" evidence="1">
    <location>
        <begin position="206"/>
        <end position="235"/>
    </location>
</feature>
<feature type="compositionally biased region" description="Polar residues" evidence="1">
    <location>
        <begin position="162"/>
        <end position="176"/>
    </location>
</feature>